<name>Q16IM2_AEDAE</name>
<reference evidence="6" key="2">
    <citation type="journal article" date="2007" name="Science">
        <title>Genome sequence of Aedes aegypti, a major arbovirus vector.</title>
        <authorList>
            <person name="Nene V."/>
            <person name="Wortman J.R."/>
            <person name="Lawson D."/>
            <person name="Haas B."/>
            <person name="Kodira C."/>
            <person name="Tu Z.J."/>
            <person name="Loftus B."/>
            <person name="Xi Z."/>
            <person name="Megy K."/>
            <person name="Grabherr M."/>
            <person name="Ren Q."/>
            <person name="Zdobnov E.M."/>
            <person name="Lobo N.F."/>
            <person name="Campbell K.S."/>
            <person name="Brown S.E."/>
            <person name="Bonaldo M.F."/>
            <person name="Zhu J."/>
            <person name="Sinkins S.P."/>
            <person name="Hogenkamp D.G."/>
            <person name="Amedeo P."/>
            <person name="Arensburger P."/>
            <person name="Atkinson P.W."/>
            <person name="Bidwell S."/>
            <person name="Biedler J."/>
            <person name="Birney E."/>
            <person name="Bruggner R.V."/>
            <person name="Costas J."/>
            <person name="Coy M.R."/>
            <person name="Crabtree J."/>
            <person name="Crawford M."/>
            <person name="Debruyn B."/>
            <person name="Decaprio D."/>
            <person name="Eiglmeier K."/>
            <person name="Eisenstadt E."/>
            <person name="El-Dorry H."/>
            <person name="Gelbart W.M."/>
            <person name="Gomes S.L."/>
            <person name="Hammond M."/>
            <person name="Hannick L.I."/>
            <person name="Hogan J.R."/>
            <person name="Holmes M.H."/>
            <person name="Jaffe D."/>
            <person name="Johnston J.S."/>
            <person name="Kennedy R.C."/>
            <person name="Koo H."/>
            <person name="Kravitz S."/>
            <person name="Kriventseva E.V."/>
            <person name="Kulp D."/>
            <person name="Labutti K."/>
            <person name="Lee E."/>
            <person name="Li S."/>
            <person name="Lovin D.D."/>
            <person name="Mao C."/>
            <person name="Mauceli E."/>
            <person name="Menck C.F."/>
            <person name="Miller J.R."/>
            <person name="Montgomery P."/>
            <person name="Mori A."/>
            <person name="Nascimento A.L."/>
            <person name="Naveira H.F."/>
            <person name="Nusbaum C."/>
            <person name="O'leary S."/>
            <person name="Orvis J."/>
            <person name="Pertea M."/>
            <person name="Quesneville H."/>
            <person name="Reidenbach K.R."/>
            <person name="Rogers Y.H."/>
            <person name="Roth C.W."/>
            <person name="Schneider J.R."/>
            <person name="Schatz M."/>
            <person name="Shumway M."/>
            <person name="Stanke M."/>
            <person name="Stinson E.O."/>
            <person name="Tubio J.M."/>
            <person name="Vanzee J.P."/>
            <person name="Verjovski-Almeida S."/>
            <person name="Werner D."/>
            <person name="White O."/>
            <person name="Wyder S."/>
            <person name="Zeng Q."/>
            <person name="Zhao Q."/>
            <person name="Zhao Y."/>
            <person name="Hill C.A."/>
            <person name="Raikhel A.S."/>
            <person name="Soares M.B."/>
            <person name="Knudson D.L."/>
            <person name="Lee N.H."/>
            <person name="Galagan J."/>
            <person name="Salzberg S.L."/>
            <person name="Paulsen I.T."/>
            <person name="Dimopoulos G."/>
            <person name="Collins F.H."/>
            <person name="Birren B."/>
            <person name="Fraser-Liggett C.M."/>
            <person name="Severson D.W."/>
        </authorList>
    </citation>
    <scope>NUCLEOTIDE SEQUENCE [LARGE SCALE GENOMIC DNA]</scope>
    <source>
        <strain evidence="6">Liverpool</strain>
    </source>
</reference>
<dbReference type="SUPFAM" id="SSF57903">
    <property type="entry name" value="FYVE/PHD zinc finger"/>
    <property type="match status" value="1"/>
</dbReference>
<dbReference type="InterPro" id="IPR019787">
    <property type="entry name" value="Znf_PHD-finger"/>
</dbReference>
<dbReference type="InterPro" id="IPR011011">
    <property type="entry name" value="Znf_FYVE_PHD"/>
</dbReference>
<dbReference type="PhylomeDB" id="Q16IM2"/>
<feature type="domain" description="PHD-type" evidence="5">
    <location>
        <begin position="4"/>
        <end position="61"/>
    </location>
</feature>
<sequence length="152" mass="17261">MAGDKICKKCSRGINVYTDLFTVCEGECACFFHANCVNISEDVLPILSGNVLWMCDSCIRKFQIMRDNTRSTSREEISGTKPIEAEVMELKSTVADILQTLSKIVPDPAFNRPASLYSDHPTSTLKRYERKCYECNKCEQRRESSTTDVYYG</sequence>
<dbReference type="Proteomes" id="UP000682892">
    <property type="component" value="Unassembled WGS sequence"/>
</dbReference>
<organism evidence="6 7">
    <name type="scientific">Aedes aegypti</name>
    <name type="common">Yellowfever mosquito</name>
    <name type="synonym">Culex aegypti</name>
    <dbReference type="NCBI Taxonomy" id="7159"/>
    <lineage>
        <taxon>Eukaryota</taxon>
        <taxon>Metazoa</taxon>
        <taxon>Ecdysozoa</taxon>
        <taxon>Arthropoda</taxon>
        <taxon>Hexapoda</taxon>
        <taxon>Insecta</taxon>
        <taxon>Pterygota</taxon>
        <taxon>Neoptera</taxon>
        <taxon>Endopterygota</taxon>
        <taxon>Diptera</taxon>
        <taxon>Nematocera</taxon>
        <taxon>Culicoidea</taxon>
        <taxon>Culicidae</taxon>
        <taxon>Culicinae</taxon>
        <taxon>Aedini</taxon>
        <taxon>Aedes</taxon>
        <taxon>Stegomyia</taxon>
    </lineage>
</organism>
<dbReference type="HOGENOM" id="CLU_1723835_0_0_1"/>
<protein>
    <submittedName>
        <fullName evidence="6">AAEL013622-PA</fullName>
    </submittedName>
</protein>
<dbReference type="EMBL" id="CH478071">
    <property type="protein sequence ID" value="EAT34107.1"/>
    <property type="molecule type" value="Genomic_DNA"/>
</dbReference>
<keyword evidence="1" id="KW-0479">Metal-binding</keyword>
<evidence type="ECO:0000256" key="2">
    <source>
        <dbReference type="ARBA" id="ARBA00022771"/>
    </source>
</evidence>
<evidence type="ECO:0000259" key="5">
    <source>
        <dbReference type="PROSITE" id="PS50016"/>
    </source>
</evidence>
<keyword evidence="3" id="KW-0862">Zinc</keyword>
<reference evidence="6" key="3">
    <citation type="submission" date="2012-09" db="EMBL/GenBank/DDBJ databases">
        <authorList>
            <consortium name="VectorBase"/>
        </authorList>
    </citation>
    <scope>NUCLEOTIDE SEQUENCE</scope>
    <source>
        <strain evidence="6">Liverpool</strain>
    </source>
</reference>
<gene>
    <name evidence="6" type="ORF">AaeL_AAEL013622</name>
</gene>
<dbReference type="PROSITE" id="PS50016">
    <property type="entry name" value="ZF_PHD_2"/>
    <property type="match status" value="1"/>
</dbReference>
<evidence type="ECO:0000256" key="3">
    <source>
        <dbReference type="ARBA" id="ARBA00022833"/>
    </source>
</evidence>
<keyword evidence="2 4" id="KW-0863">Zinc-finger</keyword>
<dbReference type="GO" id="GO:0008270">
    <property type="term" value="F:zinc ion binding"/>
    <property type="evidence" value="ECO:0007669"/>
    <property type="project" value="UniProtKB-KW"/>
</dbReference>
<dbReference type="Gene3D" id="3.30.40.10">
    <property type="entry name" value="Zinc/RING finger domain, C3HC4 (zinc finger)"/>
    <property type="match status" value="1"/>
</dbReference>
<evidence type="ECO:0000313" key="7">
    <source>
        <dbReference type="Proteomes" id="UP000682892"/>
    </source>
</evidence>
<dbReference type="PaxDb" id="7159-AAEL013622-PA"/>
<accession>Q16IM2</accession>
<evidence type="ECO:0000313" key="6">
    <source>
        <dbReference type="EMBL" id="EAT34107.1"/>
    </source>
</evidence>
<evidence type="ECO:0000256" key="1">
    <source>
        <dbReference type="ARBA" id="ARBA00022723"/>
    </source>
</evidence>
<dbReference type="InterPro" id="IPR013083">
    <property type="entry name" value="Znf_RING/FYVE/PHD"/>
</dbReference>
<evidence type="ECO:0000256" key="4">
    <source>
        <dbReference type="PROSITE-ProRule" id="PRU00146"/>
    </source>
</evidence>
<reference evidence="6" key="1">
    <citation type="submission" date="2005-10" db="EMBL/GenBank/DDBJ databases">
        <authorList>
            <person name="Loftus B.J."/>
            <person name="Nene V.M."/>
            <person name="Hannick L.I."/>
            <person name="Bidwell S."/>
            <person name="Haas B."/>
            <person name="Amedeo P."/>
            <person name="Orvis J."/>
            <person name="Wortman J.R."/>
            <person name="White O.R."/>
            <person name="Salzberg S."/>
            <person name="Shumway M."/>
            <person name="Koo H."/>
            <person name="Zhao Y."/>
            <person name="Holmes M."/>
            <person name="Miller J."/>
            <person name="Schatz M."/>
            <person name="Pop M."/>
            <person name="Pai G."/>
            <person name="Utterback T."/>
            <person name="Rogers Y.-H."/>
            <person name="Kravitz S."/>
            <person name="Fraser C.M."/>
        </authorList>
    </citation>
    <scope>NUCLEOTIDE SEQUENCE</scope>
    <source>
        <strain evidence="6">Liverpool</strain>
    </source>
</reference>
<proteinExistence type="predicted"/>
<dbReference type="AlphaFoldDB" id="Q16IM2"/>